<organism evidence="3">
    <name type="scientific">Gongylonema pulchrum</name>
    <dbReference type="NCBI Taxonomy" id="637853"/>
    <lineage>
        <taxon>Eukaryota</taxon>
        <taxon>Metazoa</taxon>
        <taxon>Ecdysozoa</taxon>
        <taxon>Nematoda</taxon>
        <taxon>Chromadorea</taxon>
        <taxon>Rhabditida</taxon>
        <taxon>Spirurina</taxon>
        <taxon>Spiruromorpha</taxon>
        <taxon>Spiruroidea</taxon>
        <taxon>Gongylonematidae</taxon>
        <taxon>Gongylonema</taxon>
    </lineage>
</organism>
<reference evidence="1 2" key="2">
    <citation type="submission" date="2018-11" db="EMBL/GenBank/DDBJ databases">
        <authorList>
            <consortium name="Pathogen Informatics"/>
        </authorList>
    </citation>
    <scope>NUCLEOTIDE SEQUENCE [LARGE SCALE GENOMIC DNA]</scope>
</reference>
<reference evidence="3" key="1">
    <citation type="submission" date="2016-06" db="UniProtKB">
        <authorList>
            <consortium name="WormBaseParasite"/>
        </authorList>
    </citation>
    <scope>IDENTIFICATION</scope>
</reference>
<dbReference type="Proteomes" id="UP000271098">
    <property type="component" value="Unassembled WGS sequence"/>
</dbReference>
<dbReference type="EMBL" id="UYRT01001128">
    <property type="protein sequence ID" value="VDK29244.1"/>
    <property type="molecule type" value="Genomic_DNA"/>
</dbReference>
<evidence type="ECO:0000313" key="1">
    <source>
        <dbReference type="EMBL" id="VDK29244.1"/>
    </source>
</evidence>
<name>A0A183CX40_9BILA</name>
<evidence type="ECO:0000313" key="3">
    <source>
        <dbReference type="WBParaSite" id="GPUH_0000103101-mRNA-1"/>
    </source>
</evidence>
<accession>A0A183CX40</accession>
<sequence length="84" mass="9551">MDIVGQIAAYYNKPVFLWTPSTHFKDMKDFPMTVAIAPTIYTNSDRRMVLKADYFLDGQDVDGVPLRLAAKIRAVFLVNVEIIN</sequence>
<evidence type="ECO:0000313" key="2">
    <source>
        <dbReference type="Proteomes" id="UP000271098"/>
    </source>
</evidence>
<dbReference type="WBParaSite" id="GPUH_0000103101-mRNA-1">
    <property type="protein sequence ID" value="GPUH_0000103101-mRNA-1"/>
    <property type="gene ID" value="GPUH_0000103101"/>
</dbReference>
<gene>
    <name evidence="1" type="ORF">GPUH_LOCUS1031</name>
</gene>
<dbReference type="AlphaFoldDB" id="A0A183CX40"/>
<keyword evidence="2" id="KW-1185">Reference proteome</keyword>
<proteinExistence type="predicted"/>
<protein>
    <submittedName>
        <fullName evidence="3">CN hydrolase domain-containing protein</fullName>
    </submittedName>
</protein>